<dbReference type="AlphaFoldDB" id="A0A8B3S332"/>
<dbReference type="PIRSF" id="PIRSF001456">
    <property type="entry name" value="Chorismate_synth"/>
    <property type="match status" value="1"/>
</dbReference>
<evidence type="ECO:0000256" key="9">
    <source>
        <dbReference type="ARBA" id="ARBA00023141"/>
    </source>
</evidence>
<evidence type="ECO:0000313" key="13">
    <source>
        <dbReference type="EMBL" id="RZB29553.1"/>
    </source>
</evidence>
<comment type="cofactor">
    <cofactor evidence="11 12">
        <name>FMNH2</name>
        <dbReference type="ChEBI" id="CHEBI:57618"/>
    </cofactor>
    <text evidence="11 12">Reduced FMN (FMNH(2)).</text>
</comment>
<dbReference type="GO" id="GO:0008652">
    <property type="term" value="P:amino acid biosynthetic process"/>
    <property type="evidence" value="ECO:0007669"/>
    <property type="project" value="UniProtKB-KW"/>
</dbReference>
<keyword evidence="4 11" id="KW-0028">Amino-acid biosynthesis</keyword>
<gene>
    <name evidence="11" type="primary">aroC</name>
    <name evidence="13" type="ORF">AEth_01064</name>
</gene>
<dbReference type="HAMAP" id="MF_00300">
    <property type="entry name" value="Chorismate_synth"/>
    <property type="match status" value="1"/>
</dbReference>
<dbReference type="NCBIfam" id="NF003793">
    <property type="entry name" value="PRK05382.1"/>
    <property type="match status" value="1"/>
</dbReference>
<evidence type="ECO:0000256" key="7">
    <source>
        <dbReference type="ARBA" id="ARBA00022827"/>
    </source>
</evidence>
<dbReference type="PROSITE" id="PS00789">
    <property type="entry name" value="CHORISMATE_SYNTHASE_3"/>
    <property type="match status" value="1"/>
</dbReference>
<keyword evidence="8 11" id="KW-0521">NADP</keyword>
<feature type="binding site" evidence="11">
    <location>
        <position position="285"/>
    </location>
    <ligand>
        <name>FMN</name>
        <dbReference type="ChEBI" id="CHEBI:58210"/>
    </ligand>
</feature>
<keyword evidence="6 11" id="KW-0288">FMN</keyword>
<dbReference type="Pfam" id="PF01264">
    <property type="entry name" value="Chorismate_synt"/>
    <property type="match status" value="1"/>
</dbReference>
<dbReference type="Proteomes" id="UP000291831">
    <property type="component" value="Unassembled WGS sequence"/>
</dbReference>
<accession>A0A8B3S332</accession>
<dbReference type="EMBL" id="RPGO01000025">
    <property type="protein sequence ID" value="RZB29553.1"/>
    <property type="molecule type" value="Genomic_DNA"/>
</dbReference>
<evidence type="ECO:0000256" key="4">
    <source>
        <dbReference type="ARBA" id="ARBA00022605"/>
    </source>
</evidence>
<dbReference type="GO" id="GO:0010181">
    <property type="term" value="F:FMN binding"/>
    <property type="evidence" value="ECO:0007669"/>
    <property type="project" value="TreeGrafter"/>
</dbReference>
<dbReference type="PANTHER" id="PTHR21085:SF0">
    <property type="entry name" value="CHORISMATE SYNTHASE"/>
    <property type="match status" value="1"/>
</dbReference>
<dbReference type="GO" id="GO:0005829">
    <property type="term" value="C:cytosol"/>
    <property type="evidence" value="ECO:0007669"/>
    <property type="project" value="TreeGrafter"/>
</dbReference>
<sequence>MSGNIFGKMFRVTTWGESHGTAVGCVVDGCPAGLRLSGEDIQRELDRRRPGQSSVTTERAEFDRATILSGVFKGATTGTPISMIVYNRDVDSSKYERIADLLRPGHADFTYQEKYGIRDYRGGGRASARETIGRAAAGSIAKKLLGVRGVEVLAHVTELGGIKAGEVSVDEIRSNVRENPMRCADLTTSKAMYDAVMLAKADGDSLGGVVEIIALHVPAGLGEPVFNKLSADLAGALMSIGAVKGIEIGAGFKSASMRGSEMNDPFRVKDGSIHTSTNHAGGMLGGISTGEPIVCRIAVKPTPSIAKVQQTINIKTMEEVEIRIEGRHDPVILPRIVPVAEAMVSLVLVEHILQSGFIHPLQVK</sequence>
<feature type="binding site" evidence="11">
    <location>
        <begin position="125"/>
        <end position="127"/>
    </location>
    <ligand>
        <name>FMN</name>
        <dbReference type="ChEBI" id="CHEBI:58210"/>
    </ligand>
</feature>
<comment type="caution">
    <text evidence="13">The sequence shown here is derived from an EMBL/GenBank/DDBJ whole genome shotgun (WGS) entry which is preliminary data.</text>
</comment>
<dbReference type="InterPro" id="IPR035904">
    <property type="entry name" value="Chorismate_synth_AroC_sf"/>
</dbReference>
<keyword evidence="10 11" id="KW-0456">Lyase</keyword>
<reference evidence="14" key="1">
    <citation type="submission" date="2019-01" db="EMBL/GenBank/DDBJ databases">
        <title>Anaerobic oxidation of ethane by archaea from a marine hydrocarbon seep.</title>
        <authorList>
            <person name="Musat F."/>
        </authorList>
    </citation>
    <scope>NUCLEOTIDE SEQUENCE [LARGE SCALE GENOMIC DNA]</scope>
</reference>
<feature type="binding site" evidence="11">
    <location>
        <begin position="300"/>
        <end position="304"/>
    </location>
    <ligand>
        <name>FMN</name>
        <dbReference type="ChEBI" id="CHEBI:58210"/>
    </ligand>
</feature>
<dbReference type="GO" id="GO:0009073">
    <property type="term" value="P:aromatic amino acid family biosynthetic process"/>
    <property type="evidence" value="ECO:0007669"/>
    <property type="project" value="UniProtKB-KW"/>
</dbReference>
<dbReference type="SUPFAM" id="SSF103263">
    <property type="entry name" value="Chorismate synthase, AroC"/>
    <property type="match status" value="1"/>
</dbReference>
<proteinExistence type="inferred from homology"/>
<evidence type="ECO:0000256" key="1">
    <source>
        <dbReference type="ARBA" id="ARBA00005044"/>
    </source>
</evidence>
<evidence type="ECO:0000256" key="3">
    <source>
        <dbReference type="ARBA" id="ARBA00013036"/>
    </source>
</evidence>
<dbReference type="CDD" id="cd07304">
    <property type="entry name" value="Chorismate_synthase"/>
    <property type="match status" value="1"/>
</dbReference>
<evidence type="ECO:0000256" key="8">
    <source>
        <dbReference type="ARBA" id="ARBA00022857"/>
    </source>
</evidence>
<organism evidence="13 14">
    <name type="scientific">Candidatus Argoarchaeum ethanivorans</name>
    <dbReference type="NCBI Taxonomy" id="2608793"/>
    <lineage>
        <taxon>Archaea</taxon>
        <taxon>Methanobacteriati</taxon>
        <taxon>Methanobacteriota</taxon>
        <taxon>Stenosarchaea group</taxon>
        <taxon>Methanomicrobia</taxon>
        <taxon>Methanosarcinales</taxon>
        <taxon>Methanosarcinales incertae sedis</taxon>
        <taxon>GOM Arc I cluster</taxon>
        <taxon>Candidatus Argoarchaeum</taxon>
    </lineage>
</organism>
<keyword evidence="7 11" id="KW-0274">FAD</keyword>
<evidence type="ECO:0000256" key="11">
    <source>
        <dbReference type="HAMAP-Rule" id="MF_00300"/>
    </source>
</evidence>
<feature type="binding site" evidence="11">
    <location>
        <position position="327"/>
    </location>
    <ligand>
        <name>FMN</name>
        <dbReference type="ChEBI" id="CHEBI:58210"/>
    </ligand>
</feature>
<comment type="similarity">
    <text evidence="2 11 12">Belongs to the chorismate synthase family.</text>
</comment>
<dbReference type="EC" id="4.2.3.5" evidence="3 11"/>
<comment type="function">
    <text evidence="11">Catalyzes the anti-1,4-elimination of the C-3 phosphate and the C-6 proR hydrogen from 5-enolpyruvylshikimate-3-phosphate (EPSP) to yield chorismate, which is the branch point compound that serves as the starting substrate for the three terminal pathways of aromatic amino acid biosynthesis. This reaction introduces a second double bond into the aromatic ring system.</text>
</comment>
<dbReference type="FunFam" id="3.60.150.10:FF:000002">
    <property type="entry name" value="Chorismate synthase"/>
    <property type="match status" value="1"/>
</dbReference>
<evidence type="ECO:0000256" key="10">
    <source>
        <dbReference type="ARBA" id="ARBA00023239"/>
    </source>
</evidence>
<evidence type="ECO:0000256" key="12">
    <source>
        <dbReference type="RuleBase" id="RU000605"/>
    </source>
</evidence>
<dbReference type="PANTHER" id="PTHR21085">
    <property type="entry name" value="CHORISMATE SYNTHASE"/>
    <property type="match status" value="1"/>
</dbReference>
<dbReference type="UniPathway" id="UPA00053">
    <property type="reaction ID" value="UER00090"/>
</dbReference>
<dbReference type="GO" id="GO:0009423">
    <property type="term" value="P:chorismate biosynthetic process"/>
    <property type="evidence" value="ECO:0007669"/>
    <property type="project" value="UniProtKB-UniRule"/>
</dbReference>
<dbReference type="InterPro" id="IPR000453">
    <property type="entry name" value="Chorismate_synth"/>
</dbReference>
<name>A0A8B3S332_9EURY</name>
<dbReference type="InterPro" id="IPR020541">
    <property type="entry name" value="Chorismate_synthase_CS"/>
</dbReference>
<evidence type="ECO:0000256" key="6">
    <source>
        <dbReference type="ARBA" id="ARBA00022643"/>
    </source>
</evidence>
<evidence type="ECO:0000256" key="2">
    <source>
        <dbReference type="ARBA" id="ARBA00008014"/>
    </source>
</evidence>
<comment type="caution">
    <text evidence="11">Lacks conserved residue(s) required for the propagation of feature annotation.</text>
</comment>
<dbReference type="Gene3D" id="3.60.150.10">
    <property type="entry name" value="Chorismate synthase AroC"/>
    <property type="match status" value="1"/>
</dbReference>
<protein>
    <recommendedName>
        <fullName evidence="3 11">Chorismate synthase</fullName>
        <shortName evidence="11">CS</shortName>
        <ecNumber evidence="3 11">4.2.3.5</ecNumber>
    </recommendedName>
    <alternativeName>
        <fullName evidence="11">5-enolpyruvylshikimate-3-phosphate phospholyase</fullName>
    </alternativeName>
</protein>
<feature type="binding site" evidence="11">
    <location>
        <position position="48"/>
    </location>
    <ligand>
        <name>NADP(+)</name>
        <dbReference type="ChEBI" id="CHEBI:58349"/>
    </ligand>
</feature>
<evidence type="ECO:0000313" key="14">
    <source>
        <dbReference type="Proteomes" id="UP000291831"/>
    </source>
</evidence>
<dbReference type="GO" id="GO:0004107">
    <property type="term" value="F:chorismate synthase activity"/>
    <property type="evidence" value="ECO:0007669"/>
    <property type="project" value="UniProtKB-UniRule"/>
</dbReference>
<comment type="pathway">
    <text evidence="1 11 12">Metabolic intermediate biosynthesis; chorismate biosynthesis; chorismate from D-erythrose 4-phosphate and phosphoenolpyruvate: step 7/7.</text>
</comment>
<keyword evidence="9 11" id="KW-0057">Aromatic amino acid biosynthesis</keyword>
<dbReference type="PROSITE" id="PS00787">
    <property type="entry name" value="CHORISMATE_SYNTHASE_1"/>
    <property type="match status" value="1"/>
</dbReference>
<comment type="catalytic activity">
    <reaction evidence="11 12">
        <text>5-O-(1-carboxyvinyl)-3-phosphoshikimate = chorismate + phosphate</text>
        <dbReference type="Rhea" id="RHEA:21020"/>
        <dbReference type="ChEBI" id="CHEBI:29748"/>
        <dbReference type="ChEBI" id="CHEBI:43474"/>
        <dbReference type="ChEBI" id="CHEBI:57701"/>
        <dbReference type="EC" id="4.2.3.5"/>
    </reaction>
</comment>
<keyword evidence="5 11" id="KW-0285">Flavoprotein</keyword>
<evidence type="ECO:0000256" key="5">
    <source>
        <dbReference type="ARBA" id="ARBA00022630"/>
    </source>
</evidence>
<dbReference type="NCBIfam" id="TIGR00033">
    <property type="entry name" value="aroC"/>
    <property type="match status" value="1"/>
</dbReference>